<dbReference type="InterPro" id="IPR046256">
    <property type="entry name" value="DUF6289"/>
</dbReference>
<dbReference type="EMBL" id="VLKN01000001">
    <property type="protein sequence ID" value="TWI06247.1"/>
    <property type="molecule type" value="Genomic_DNA"/>
</dbReference>
<proteinExistence type="predicted"/>
<feature type="chain" id="PRO_5021788942" evidence="1">
    <location>
        <begin position="23"/>
        <end position="70"/>
    </location>
</feature>
<dbReference type="OrthoDB" id="6027340at2"/>
<dbReference type="AlphaFoldDB" id="A0A562LF62"/>
<accession>A0A562LF62</accession>
<evidence type="ECO:0000256" key="1">
    <source>
        <dbReference type="SAM" id="SignalP"/>
    </source>
</evidence>
<organism evidence="2 3">
    <name type="scientific">Luteimonas cucumeris</name>
    <dbReference type="NCBI Taxonomy" id="985012"/>
    <lineage>
        <taxon>Bacteria</taxon>
        <taxon>Pseudomonadati</taxon>
        <taxon>Pseudomonadota</taxon>
        <taxon>Gammaproteobacteria</taxon>
        <taxon>Lysobacterales</taxon>
        <taxon>Lysobacteraceae</taxon>
        <taxon>Luteimonas</taxon>
    </lineage>
</organism>
<sequence length="70" mass="7128">MRSVKLLLMGSLMVAASSVSMAGGCLAGTYQYFSDDGQLVGEATVGCNPNSSWGAQTDNAVFRAGCGVSM</sequence>
<dbReference type="RefSeq" id="WP_144898037.1">
    <property type="nucleotide sequence ID" value="NZ_VLKN01000001.1"/>
</dbReference>
<dbReference type="Pfam" id="PF19806">
    <property type="entry name" value="DUF6289"/>
    <property type="match status" value="1"/>
</dbReference>
<name>A0A562LF62_9GAMM</name>
<evidence type="ECO:0000313" key="3">
    <source>
        <dbReference type="Proteomes" id="UP000315167"/>
    </source>
</evidence>
<dbReference type="PROSITE" id="PS51257">
    <property type="entry name" value="PROKAR_LIPOPROTEIN"/>
    <property type="match status" value="1"/>
</dbReference>
<protein>
    <submittedName>
        <fullName evidence="2">Uncharacterized protein</fullName>
    </submittedName>
</protein>
<gene>
    <name evidence="2" type="ORF">IP90_00512</name>
</gene>
<reference evidence="2 3" key="1">
    <citation type="journal article" date="2015" name="Stand. Genomic Sci.">
        <title>Genomic Encyclopedia of Bacterial and Archaeal Type Strains, Phase III: the genomes of soil and plant-associated and newly described type strains.</title>
        <authorList>
            <person name="Whitman W.B."/>
            <person name="Woyke T."/>
            <person name="Klenk H.P."/>
            <person name="Zhou Y."/>
            <person name="Lilburn T.G."/>
            <person name="Beck B.J."/>
            <person name="De Vos P."/>
            <person name="Vandamme P."/>
            <person name="Eisen J.A."/>
            <person name="Garrity G."/>
            <person name="Hugenholtz P."/>
            <person name="Kyrpides N.C."/>
        </authorList>
    </citation>
    <scope>NUCLEOTIDE SEQUENCE [LARGE SCALE GENOMIC DNA]</scope>
    <source>
        <strain evidence="2 3">CGMCC 1.10821</strain>
    </source>
</reference>
<comment type="caution">
    <text evidence="2">The sequence shown here is derived from an EMBL/GenBank/DDBJ whole genome shotgun (WGS) entry which is preliminary data.</text>
</comment>
<keyword evidence="1" id="KW-0732">Signal</keyword>
<keyword evidence="3" id="KW-1185">Reference proteome</keyword>
<dbReference type="Proteomes" id="UP000315167">
    <property type="component" value="Unassembled WGS sequence"/>
</dbReference>
<feature type="signal peptide" evidence="1">
    <location>
        <begin position="1"/>
        <end position="22"/>
    </location>
</feature>
<evidence type="ECO:0000313" key="2">
    <source>
        <dbReference type="EMBL" id="TWI06247.1"/>
    </source>
</evidence>